<comment type="caution">
    <text evidence="3">The sequence shown here is derived from an EMBL/GenBank/DDBJ whole genome shotgun (WGS) entry which is preliminary data.</text>
</comment>
<organism evidence="3 4">
    <name type="scientific">Symbiodinium microadriaticum</name>
    <name type="common">Dinoflagellate</name>
    <name type="synonym">Zooxanthella microadriatica</name>
    <dbReference type="NCBI Taxonomy" id="2951"/>
    <lineage>
        <taxon>Eukaryota</taxon>
        <taxon>Sar</taxon>
        <taxon>Alveolata</taxon>
        <taxon>Dinophyceae</taxon>
        <taxon>Suessiales</taxon>
        <taxon>Symbiodiniaceae</taxon>
        <taxon>Symbiodinium</taxon>
    </lineage>
</organism>
<proteinExistence type="inferred from homology"/>
<dbReference type="Gene3D" id="1.25.70.10">
    <property type="entry name" value="Transcription termination factor 3, mitochondrial"/>
    <property type="match status" value="2"/>
</dbReference>
<dbReference type="PANTHER" id="PTHR13068">
    <property type="entry name" value="CGI-12 PROTEIN-RELATED"/>
    <property type="match status" value="1"/>
</dbReference>
<sequence>MSTESPRCGTASRGQAWQKALAQLGADVQQPKQINSALRSCDFPSALLLLRHLGKAAIRLGAGSYNAVDFPKEVNLGFKVLFPSGISLLVTLHIPDLQRLLRLRFKTRRFCTVPCWWENGRRRMVHRSYAEVELLSRLGELLKPGESIQELFRDFPVEPSRKWGSQWLCPDIAALGVLKEEHAALFIEYDGYYLHSSAQGAQRDERKTEALLHYAPPGSCVLRIGHVSRGLNRAENTSQATISMWRACHEPSLMRAVRQSAVALLTGFENRLGNDVRELLHVTGIGRANSDFHQARKFAAEAVLTKDMGAKKASMISGLKGHLVLSDKSVKALGSKRSKLWGCSVEKTLKPKVAWLEEVGLSREQVAKVVARFPQILGCGVETNLKPTVAWLEQVGLHREEVAKVVARFPQILGCGVETNLKPTMAWLEEVGLSRKQVANVVASFPAVIGCSLEANLKPTVAWLEEVGLSRKQVAKVVARYPSVLGCSIEDNLKPTVAWLEHAGMRREQVAKVVAGFPSFLGCSIEDNLKPTVAWLEQVGLHREEVAKVVASCPQLLGYSVKNNLSQKLALLSAFIAQIRLNPWSIAFHRCLATALPACIIAWRPLDEETGKVAVKLSWLASPQMVATAARARHWREALALASELVEQGLRPNVATAASTLNAVRSAPSSVAICEGVLQDMQRRLQGSRD</sequence>
<dbReference type="PANTHER" id="PTHR13068:SF151">
    <property type="entry name" value="TRANSCRIPTION TERMINATION FACTOR MTERF9, CHLOROPLASTIC"/>
    <property type="match status" value="1"/>
</dbReference>
<dbReference type="GO" id="GO:0003676">
    <property type="term" value="F:nucleic acid binding"/>
    <property type="evidence" value="ECO:0007669"/>
    <property type="project" value="InterPro"/>
</dbReference>
<evidence type="ECO:0000313" key="3">
    <source>
        <dbReference type="EMBL" id="OLP99878.1"/>
    </source>
</evidence>
<keyword evidence="4" id="KW-1185">Reference proteome</keyword>
<keyword evidence="2" id="KW-0809">Transit peptide</keyword>
<protein>
    <submittedName>
        <fullName evidence="3">mTERF domain-containing protein 1, mitochondrial</fullName>
    </submittedName>
</protein>
<dbReference type="SMART" id="SM00733">
    <property type="entry name" value="Mterf"/>
    <property type="match status" value="7"/>
</dbReference>
<dbReference type="Proteomes" id="UP000186817">
    <property type="component" value="Unassembled WGS sequence"/>
</dbReference>
<dbReference type="AlphaFoldDB" id="A0A1Q9DXL3"/>
<name>A0A1Q9DXL3_SYMMI</name>
<dbReference type="InterPro" id="IPR038538">
    <property type="entry name" value="MTERF_sf"/>
</dbReference>
<evidence type="ECO:0000256" key="1">
    <source>
        <dbReference type="ARBA" id="ARBA00007692"/>
    </source>
</evidence>
<dbReference type="OrthoDB" id="439123at2759"/>
<reference evidence="3 4" key="1">
    <citation type="submission" date="2016-02" db="EMBL/GenBank/DDBJ databases">
        <title>Genome analysis of coral dinoflagellate symbionts highlights evolutionary adaptations to a symbiotic lifestyle.</title>
        <authorList>
            <person name="Aranda M."/>
            <person name="Li Y."/>
            <person name="Liew Y.J."/>
            <person name="Baumgarten S."/>
            <person name="Simakov O."/>
            <person name="Wilson M."/>
            <person name="Piel J."/>
            <person name="Ashoor H."/>
            <person name="Bougouffa S."/>
            <person name="Bajic V.B."/>
            <person name="Ryu T."/>
            <person name="Ravasi T."/>
            <person name="Bayer T."/>
            <person name="Micklem G."/>
            <person name="Kim H."/>
            <person name="Bhak J."/>
            <person name="Lajeunesse T.C."/>
            <person name="Voolstra C.R."/>
        </authorList>
    </citation>
    <scope>NUCLEOTIDE SEQUENCE [LARGE SCALE GENOMIC DNA]</scope>
    <source>
        <strain evidence="3 4">CCMP2467</strain>
    </source>
</reference>
<dbReference type="InterPro" id="IPR003690">
    <property type="entry name" value="MTERF"/>
</dbReference>
<dbReference type="Pfam" id="PF02536">
    <property type="entry name" value="mTERF"/>
    <property type="match status" value="1"/>
</dbReference>
<dbReference type="EMBL" id="LSRX01000347">
    <property type="protein sequence ID" value="OLP99878.1"/>
    <property type="molecule type" value="Genomic_DNA"/>
</dbReference>
<gene>
    <name evidence="3" type="primary">Mterfd1</name>
    <name evidence="3" type="ORF">AK812_SmicGene17520</name>
</gene>
<accession>A0A1Q9DXL3</accession>
<evidence type="ECO:0000256" key="2">
    <source>
        <dbReference type="ARBA" id="ARBA00022946"/>
    </source>
</evidence>
<evidence type="ECO:0000313" key="4">
    <source>
        <dbReference type="Proteomes" id="UP000186817"/>
    </source>
</evidence>
<comment type="similarity">
    <text evidence="1">Belongs to the mTERF family.</text>
</comment>